<name>A0A1D7VL12_9ACTN</name>
<dbReference type="SUPFAM" id="SSF55781">
    <property type="entry name" value="GAF domain-like"/>
    <property type="match status" value="2"/>
</dbReference>
<evidence type="ECO:0000259" key="4">
    <source>
        <dbReference type="SMART" id="SM00331"/>
    </source>
</evidence>
<dbReference type="KEGG" id="slc:SL103_15255"/>
<dbReference type="SMART" id="SM00331">
    <property type="entry name" value="PP2C_SIG"/>
    <property type="match status" value="1"/>
</dbReference>
<feature type="compositionally biased region" description="Gly residues" evidence="2">
    <location>
        <begin position="415"/>
        <end position="426"/>
    </location>
</feature>
<dbReference type="InterPro" id="IPR035965">
    <property type="entry name" value="PAS-like_dom_sf"/>
</dbReference>
<protein>
    <submittedName>
        <fullName evidence="5">Guanylate cyclase</fullName>
    </submittedName>
</protein>
<keyword evidence="6" id="KW-1185">Reference proteome</keyword>
<dbReference type="SMART" id="SM00065">
    <property type="entry name" value="GAF"/>
    <property type="match status" value="1"/>
</dbReference>
<dbReference type="Pfam" id="PF01590">
    <property type="entry name" value="GAF"/>
    <property type="match status" value="1"/>
</dbReference>
<feature type="region of interest" description="Disordered" evidence="2">
    <location>
        <begin position="410"/>
        <end position="431"/>
    </location>
</feature>
<gene>
    <name evidence="5" type="ORF">SL103_15255</name>
</gene>
<sequence length="734" mass="77348">MTIRSDLLGSVTESSRSALLRSEEYEDLFDQAPVIFAALSGPQHLLEAANPAFFEVFGGERRATGAPVGELFPELGRQGVLDRLDAVYRTGTAYRARGGRLVVGTPGAEREGFFDFTYEPRRDGSGRIDGVIVIAVETTAHHHAQLLAAEQRVLLEQIARDAPLGETLTGMARAIEELAPGLLVSVLLLDADGERLRHGAGPSLPAFYNELIDGIPIGPRVGSCGTAAYLRAPVVVSDIAADPRWEDYRELAARAGLAACWSTPIMSGDDQLLGTFAMYHRTPKEPEDKDVALSAAFARITALAIERHHALEAGRAAQQREKAAREDLAFVLEASTAITREPHYFDCLQCMARLTVPALAPLCTVHVVEDGRTRLIAAAAPDPATEGLLAAAGIRDDIDRAVARVLTCGRTETGGTSGRTETGGDGAPAPAARPDVTGYACVPLTTRGRTFGVLTLLTTDGPLDEHVVALAEELARRAASSADNAHQFTDRVRLARDLQAGLLPPELPAVPGAELAASYHPAGEGLDVGGDFYDVFPLPDNRWALMVGDVCGRGAAAATTTAMVRHTARAAARLLNDPSDVVAAINEALTEGTTEDTFVSLVYGELRHAVSRLSLDLIRAGHVPPLVRRADGTVEELAHPGLLLGIDRDVAGAPCHIELSPGDSLVLVTDGITEARSPEGTFFDEHRLADALRSLPGAAPTAASVVAAVTAAVTAFAGDSTPDDQAALVLTATS</sequence>
<dbReference type="RefSeq" id="WP_069569502.1">
    <property type="nucleotide sequence ID" value="NZ_CP017157.1"/>
</dbReference>
<dbReference type="InterPro" id="IPR052016">
    <property type="entry name" value="Bact_Sigma-Reg"/>
</dbReference>
<dbReference type="AlphaFoldDB" id="A0A1D7VL12"/>
<evidence type="ECO:0000259" key="3">
    <source>
        <dbReference type="SMART" id="SM00065"/>
    </source>
</evidence>
<feature type="domain" description="GAF" evidence="3">
    <location>
        <begin position="163"/>
        <end position="315"/>
    </location>
</feature>
<dbReference type="Gene3D" id="3.30.450.40">
    <property type="match status" value="2"/>
</dbReference>
<evidence type="ECO:0000313" key="6">
    <source>
        <dbReference type="Proteomes" id="UP000094094"/>
    </source>
</evidence>
<keyword evidence="1" id="KW-0378">Hydrolase</keyword>
<dbReference type="Gene3D" id="3.30.450.20">
    <property type="entry name" value="PAS domain"/>
    <property type="match status" value="1"/>
</dbReference>
<dbReference type="Proteomes" id="UP000094094">
    <property type="component" value="Chromosome"/>
</dbReference>
<evidence type="ECO:0000256" key="2">
    <source>
        <dbReference type="SAM" id="MobiDB-lite"/>
    </source>
</evidence>
<proteinExistence type="predicted"/>
<dbReference type="OrthoDB" id="5241041at2"/>
<organism evidence="5 6">
    <name type="scientific">Streptomyces lydicus</name>
    <dbReference type="NCBI Taxonomy" id="47763"/>
    <lineage>
        <taxon>Bacteria</taxon>
        <taxon>Bacillati</taxon>
        <taxon>Actinomycetota</taxon>
        <taxon>Actinomycetes</taxon>
        <taxon>Kitasatosporales</taxon>
        <taxon>Streptomycetaceae</taxon>
        <taxon>Streptomyces</taxon>
    </lineage>
</organism>
<dbReference type="SUPFAM" id="SSF81606">
    <property type="entry name" value="PP2C-like"/>
    <property type="match status" value="1"/>
</dbReference>
<dbReference type="Pfam" id="PF08448">
    <property type="entry name" value="PAS_4"/>
    <property type="match status" value="1"/>
</dbReference>
<dbReference type="PANTHER" id="PTHR43156:SF2">
    <property type="entry name" value="STAGE II SPORULATION PROTEIN E"/>
    <property type="match status" value="1"/>
</dbReference>
<dbReference type="Gene3D" id="3.60.40.10">
    <property type="entry name" value="PPM-type phosphatase domain"/>
    <property type="match status" value="1"/>
</dbReference>
<evidence type="ECO:0000256" key="1">
    <source>
        <dbReference type="ARBA" id="ARBA00022801"/>
    </source>
</evidence>
<dbReference type="SUPFAM" id="SSF55785">
    <property type="entry name" value="PYP-like sensor domain (PAS domain)"/>
    <property type="match status" value="1"/>
</dbReference>
<dbReference type="InterPro" id="IPR003018">
    <property type="entry name" value="GAF"/>
</dbReference>
<dbReference type="InterPro" id="IPR036457">
    <property type="entry name" value="PPM-type-like_dom_sf"/>
</dbReference>
<evidence type="ECO:0000313" key="5">
    <source>
        <dbReference type="EMBL" id="AOP47439.1"/>
    </source>
</evidence>
<accession>A0A1D7VL12</accession>
<reference evidence="5 6" key="1">
    <citation type="submission" date="2016-09" db="EMBL/GenBank/DDBJ databases">
        <title>Complete genome sequencing of Streptomyces lydicus 103 and metabolic pathways analysis of antibiotic biosynthesis.</title>
        <authorList>
            <person name="Jia N."/>
            <person name="Ding M.-Z."/>
            <person name="Gao F."/>
            <person name="Yuan Y.-J."/>
        </authorList>
    </citation>
    <scope>NUCLEOTIDE SEQUENCE [LARGE SCALE GENOMIC DNA]</scope>
    <source>
        <strain evidence="5 6">103</strain>
    </source>
</reference>
<feature type="domain" description="PPM-type phosphatase" evidence="4">
    <location>
        <begin position="510"/>
        <end position="732"/>
    </location>
</feature>
<dbReference type="GO" id="GO:0016791">
    <property type="term" value="F:phosphatase activity"/>
    <property type="evidence" value="ECO:0007669"/>
    <property type="project" value="TreeGrafter"/>
</dbReference>
<dbReference type="InterPro" id="IPR001932">
    <property type="entry name" value="PPM-type_phosphatase-like_dom"/>
</dbReference>
<dbReference type="EMBL" id="CP017157">
    <property type="protein sequence ID" value="AOP47439.1"/>
    <property type="molecule type" value="Genomic_DNA"/>
</dbReference>
<dbReference type="PANTHER" id="PTHR43156">
    <property type="entry name" value="STAGE II SPORULATION PROTEIN E-RELATED"/>
    <property type="match status" value="1"/>
</dbReference>
<dbReference type="InterPro" id="IPR029016">
    <property type="entry name" value="GAF-like_dom_sf"/>
</dbReference>
<dbReference type="Pfam" id="PF07228">
    <property type="entry name" value="SpoIIE"/>
    <property type="match status" value="1"/>
</dbReference>
<dbReference type="Pfam" id="PF13185">
    <property type="entry name" value="GAF_2"/>
    <property type="match status" value="1"/>
</dbReference>
<dbReference type="InterPro" id="IPR013656">
    <property type="entry name" value="PAS_4"/>
</dbReference>